<accession>A0A645EC44</accession>
<dbReference type="EMBL" id="VSSQ01044519">
    <property type="protein sequence ID" value="MPM98343.1"/>
    <property type="molecule type" value="Genomic_DNA"/>
</dbReference>
<keyword evidence="1" id="KW-1133">Transmembrane helix</keyword>
<evidence type="ECO:0000256" key="1">
    <source>
        <dbReference type="SAM" id="Phobius"/>
    </source>
</evidence>
<sequence length="221" mass="25012">MNGFSEFLNQNLLSIVVVLAILVVTLIVVSIIALLETIKLRKRYELFTGGKRRPEYNMEHQFKEFHTAASKMEERYETLAQLVRDMDKNMSKCVQKVGVIRYNPFDEVGGNLCYAVALLDTENNGVVLNGIHSRTGSFTYAKPIQLGVSEYVLSEEELKALEMAITSSYTPERRSEILDELEKRVPIVYGKKAKDVCLEPLNEEEIDLEDILASKDAVTAE</sequence>
<dbReference type="Pfam" id="PF14584">
    <property type="entry name" value="DUF4446"/>
    <property type="match status" value="1"/>
</dbReference>
<organism evidence="2">
    <name type="scientific">bioreactor metagenome</name>
    <dbReference type="NCBI Taxonomy" id="1076179"/>
    <lineage>
        <taxon>unclassified sequences</taxon>
        <taxon>metagenomes</taxon>
        <taxon>ecological metagenomes</taxon>
    </lineage>
</organism>
<gene>
    <name evidence="2" type="ORF">SDC9_145528</name>
</gene>
<proteinExistence type="predicted"/>
<dbReference type="InterPro" id="IPR027981">
    <property type="entry name" value="DUF4446"/>
</dbReference>
<keyword evidence="1" id="KW-0472">Membrane</keyword>
<keyword evidence="1" id="KW-0812">Transmembrane</keyword>
<evidence type="ECO:0008006" key="3">
    <source>
        <dbReference type="Google" id="ProtNLM"/>
    </source>
</evidence>
<evidence type="ECO:0000313" key="2">
    <source>
        <dbReference type="EMBL" id="MPM98343.1"/>
    </source>
</evidence>
<reference evidence="2" key="1">
    <citation type="submission" date="2019-08" db="EMBL/GenBank/DDBJ databases">
        <authorList>
            <person name="Kucharzyk K."/>
            <person name="Murdoch R.W."/>
            <person name="Higgins S."/>
            <person name="Loffler F."/>
        </authorList>
    </citation>
    <scope>NUCLEOTIDE SEQUENCE</scope>
</reference>
<protein>
    <recommendedName>
        <fullName evidence="3">DUF4446 domain-containing protein</fullName>
    </recommendedName>
</protein>
<feature type="transmembrane region" description="Helical" evidence="1">
    <location>
        <begin position="12"/>
        <end position="35"/>
    </location>
</feature>
<name>A0A645EC44_9ZZZZ</name>
<dbReference type="AlphaFoldDB" id="A0A645EC44"/>
<comment type="caution">
    <text evidence="2">The sequence shown here is derived from an EMBL/GenBank/DDBJ whole genome shotgun (WGS) entry which is preliminary data.</text>
</comment>